<dbReference type="Pfam" id="PF00394">
    <property type="entry name" value="Cu-oxidase"/>
    <property type="match status" value="1"/>
</dbReference>
<dbReference type="InterPro" id="IPR017760">
    <property type="entry name" value="L-ascorbate_oxidase_pln"/>
</dbReference>
<feature type="signal peptide" evidence="15">
    <location>
        <begin position="1"/>
        <end position="36"/>
    </location>
</feature>
<dbReference type="InterPro" id="IPR008972">
    <property type="entry name" value="Cupredoxin"/>
</dbReference>
<evidence type="ECO:0000259" key="18">
    <source>
        <dbReference type="Pfam" id="PF07732"/>
    </source>
</evidence>
<evidence type="ECO:0000256" key="11">
    <source>
        <dbReference type="ARBA" id="ARBA00023008"/>
    </source>
</evidence>
<feature type="domain" description="Plastocyanin-like" evidence="18">
    <location>
        <begin position="45"/>
        <end position="158"/>
    </location>
</feature>
<dbReference type="PROSITE" id="PS00079">
    <property type="entry name" value="MULTICOPPER_OXIDASE1"/>
    <property type="match status" value="1"/>
</dbReference>
<sequence length="599" mass="67151">MVLLLDPRSSWTSAGVSLSMFLFCWLLIFLADSSVADVIDLEWEVEYMHWSPDCIESVVMGINGRFPGPTINATAGDTINIKLTNGLHTEGVVIHWHGITQVGTPWADGTASISQCAINAGETFVYRFKVDKAGTFFYHGHFGMQRSAGLYGSLIVNEVAPKAEPVPKAILSYDGEFTLLLSDWWHQNVHTQEVDLSGVPLRFIGEPQAILMNGRGQFSCSAAAHFNKVKQCNYTATPQCQPQPLHVDPDKTYRIRIASTTALSSLNFKIQDHELKVVEADGNYVEPFSVDDLDVYSGESYSVLLRTKKTSGNYWISIGVRGRKSTTPPALTILNYSPVPWEKHPSSAPPVHPDWNDYSRSKSFSNKIKAPLDAEQKGYKSPPEKQGRRIVLLNTQHTVKDQIKWMINDISLALPSTPYLGAIKYSLNEAFSQDTLHENYSNPDYDITLPRNANAKISDAVYKLEYNETIDVILQNANMLNKNHSEIHPWHLHGHDFWVLGYGEGKFNGTDLETEFNTKNPPLRNTVVVYPYGWTALRFVADNPGVWAFHCHIEPHLHMGMGVVFAEAVDKIKEMDINNKAFMCGFTGDMFRESFGKKG</sequence>
<evidence type="ECO:0000256" key="3">
    <source>
        <dbReference type="ARBA" id="ARBA00010609"/>
    </source>
</evidence>
<dbReference type="InterPro" id="IPR001117">
    <property type="entry name" value="Cu-oxidase_2nd"/>
</dbReference>
<feature type="domain" description="Plastocyanin-like" evidence="16">
    <location>
        <begin position="176"/>
        <end position="337"/>
    </location>
</feature>
<evidence type="ECO:0000256" key="8">
    <source>
        <dbReference type="ARBA" id="ARBA00022723"/>
    </source>
</evidence>
<comment type="cofactor">
    <cofactor evidence="1">
        <name>Cu cation</name>
        <dbReference type="ChEBI" id="CHEBI:23378"/>
    </cofactor>
</comment>
<comment type="subcellular location">
    <subcellularLocation>
        <location evidence="2">Secreted</location>
    </subcellularLocation>
</comment>
<comment type="similarity">
    <text evidence="3">Belongs to the multicopper oxidase family.</text>
</comment>
<dbReference type="CDD" id="cd13893">
    <property type="entry name" value="CuRO_3_AAO"/>
    <property type="match status" value="1"/>
</dbReference>
<organism evidence="19 20">
    <name type="scientific">Heracleum sosnowskyi</name>
    <dbReference type="NCBI Taxonomy" id="360622"/>
    <lineage>
        <taxon>Eukaryota</taxon>
        <taxon>Viridiplantae</taxon>
        <taxon>Streptophyta</taxon>
        <taxon>Embryophyta</taxon>
        <taxon>Tracheophyta</taxon>
        <taxon>Spermatophyta</taxon>
        <taxon>Magnoliopsida</taxon>
        <taxon>eudicotyledons</taxon>
        <taxon>Gunneridae</taxon>
        <taxon>Pentapetalae</taxon>
        <taxon>asterids</taxon>
        <taxon>campanulids</taxon>
        <taxon>Apiales</taxon>
        <taxon>Apiaceae</taxon>
        <taxon>Apioideae</taxon>
        <taxon>apioid superclade</taxon>
        <taxon>Tordylieae</taxon>
        <taxon>Tordyliinae</taxon>
        <taxon>Heracleum</taxon>
    </lineage>
</organism>
<keyword evidence="8" id="KW-0479">Metal-binding</keyword>
<evidence type="ECO:0000256" key="14">
    <source>
        <dbReference type="ARBA" id="ARBA00048908"/>
    </source>
</evidence>
<dbReference type="GO" id="GO:0009506">
    <property type="term" value="C:plasmodesma"/>
    <property type="evidence" value="ECO:0007669"/>
    <property type="project" value="TreeGrafter"/>
</dbReference>
<evidence type="ECO:0000256" key="6">
    <source>
        <dbReference type="ARBA" id="ARBA00022095"/>
    </source>
</evidence>
<dbReference type="InterPro" id="IPR034267">
    <property type="entry name" value="CuRO_3_AAO"/>
</dbReference>
<dbReference type="Pfam" id="PF07732">
    <property type="entry name" value="Cu-oxidase_3"/>
    <property type="match status" value="1"/>
</dbReference>
<dbReference type="PANTHER" id="PTHR11709:SF394">
    <property type="entry name" value="FI03373P-RELATED"/>
    <property type="match status" value="1"/>
</dbReference>
<comment type="subunit">
    <text evidence="4">Dimer.</text>
</comment>
<dbReference type="InterPro" id="IPR011706">
    <property type="entry name" value="Cu-oxidase_C"/>
</dbReference>
<dbReference type="InterPro" id="IPR045087">
    <property type="entry name" value="Cu-oxidase_fam"/>
</dbReference>
<dbReference type="NCBIfam" id="TIGR03388">
    <property type="entry name" value="ascorbase"/>
    <property type="match status" value="1"/>
</dbReference>
<dbReference type="Gene3D" id="2.60.40.420">
    <property type="entry name" value="Cupredoxins - blue copper proteins"/>
    <property type="match status" value="3"/>
</dbReference>
<comment type="caution">
    <text evidence="19">The sequence shown here is derived from an EMBL/GenBank/DDBJ whole genome shotgun (WGS) entry which is preliminary data.</text>
</comment>
<evidence type="ECO:0000256" key="15">
    <source>
        <dbReference type="SAM" id="SignalP"/>
    </source>
</evidence>
<evidence type="ECO:0000256" key="13">
    <source>
        <dbReference type="ARBA" id="ARBA00023180"/>
    </source>
</evidence>
<dbReference type="Pfam" id="PF07731">
    <property type="entry name" value="Cu-oxidase_2"/>
    <property type="match status" value="1"/>
</dbReference>
<dbReference type="PANTHER" id="PTHR11709">
    <property type="entry name" value="MULTI-COPPER OXIDASE"/>
    <property type="match status" value="1"/>
</dbReference>
<keyword evidence="11" id="KW-0186">Copper</keyword>
<dbReference type="InterPro" id="IPR011707">
    <property type="entry name" value="Cu-oxidase-like_N"/>
</dbReference>
<evidence type="ECO:0000256" key="12">
    <source>
        <dbReference type="ARBA" id="ARBA00023157"/>
    </source>
</evidence>
<evidence type="ECO:0000256" key="10">
    <source>
        <dbReference type="ARBA" id="ARBA00023002"/>
    </source>
</evidence>
<dbReference type="SUPFAM" id="SSF49503">
    <property type="entry name" value="Cupredoxins"/>
    <property type="match status" value="3"/>
</dbReference>
<reference evidence="19" key="2">
    <citation type="submission" date="2023-05" db="EMBL/GenBank/DDBJ databases">
        <authorList>
            <person name="Schelkunov M.I."/>
        </authorList>
    </citation>
    <scope>NUCLEOTIDE SEQUENCE</scope>
    <source>
        <strain evidence="19">Hsosn_3</strain>
        <tissue evidence="19">Leaf</tissue>
    </source>
</reference>
<evidence type="ECO:0000256" key="4">
    <source>
        <dbReference type="ARBA" id="ARBA00011473"/>
    </source>
</evidence>
<name>A0AAD8J203_9APIA</name>
<evidence type="ECO:0000256" key="5">
    <source>
        <dbReference type="ARBA" id="ARBA00012301"/>
    </source>
</evidence>
<feature type="chain" id="PRO_5041976016" description="L-ascorbate oxidase" evidence="15">
    <location>
        <begin position="37"/>
        <end position="599"/>
    </location>
</feature>
<protein>
    <recommendedName>
        <fullName evidence="6">L-ascorbate oxidase</fullName>
        <ecNumber evidence="5">1.10.3.3</ecNumber>
    </recommendedName>
</protein>
<evidence type="ECO:0000256" key="1">
    <source>
        <dbReference type="ARBA" id="ARBA00001935"/>
    </source>
</evidence>
<comment type="catalytic activity">
    <reaction evidence="14">
        <text>4 L-ascorbate + O2 = 4 monodehydro-L-ascorbate radical + 2 H2O</text>
        <dbReference type="Rhea" id="RHEA:30243"/>
        <dbReference type="ChEBI" id="CHEBI:15377"/>
        <dbReference type="ChEBI" id="CHEBI:15379"/>
        <dbReference type="ChEBI" id="CHEBI:38290"/>
        <dbReference type="ChEBI" id="CHEBI:59513"/>
        <dbReference type="EC" id="1.10.3.3"/>
    </reaction>
</comment>
<keyword evidence="20" id="KW-1185">Reference proteome</keyword>
<keyword evidence="13" id="KW-0325">Glycoprotein</keyword>
<feature type="domain" description="Plastocyanin-like" evidence="17">
    <location>
        <begin position="444"/>
        <end position="569"/>
    </location>
</feature>
<evidence type="ECO:0000313" key="20">
    <source>
        <dbReference type="Proteomes" id="UP001237642"/>
    </source>
</evidence>
<dbReference type="FunFam" id="2.60.40.420:FF:000045">
    <property type="entry name" value="Laccase 2"/>
    <property type="match status" value="1"/>
</dbReference>
<dbReference type="Proteomes" id="UP001237642">
    <property type="component" value="Unassembled WGS sequence"/>
</dbReference>
<evidence type="ECO:0000313" key="19">
    <source>
        <dbReference type="EMBL" id="KAK1395414.1"/>
    </source>
</evidence>
<dbReference type="InterPro" id="IPR033138">
    <property type="entry name" value="Cu_oxidase_CS"/>
</dbReference>
<keyword evidence="10" id="KW-0560">Oxidoreductase</keyword>
<dbReference type="PROSITE" id="PS00080">
    <property type="entry name" value="MULTICOPPER_OXIDASE2"/>
    <property type="match status" value="1"/>
</dbReference>
<accession>A0AAD8J203</accession>
<evidence type="ECO:0000256" key="7">
    <source>
        <dbReference type="ARBA" id="ARBA00022525"/>
    </source>
</evidence>
<proteinExistence type="inferred from homology"/>
<keyword evidence="9" id="KW-0677">Repeat</keyword>
<evidence type="ECO:0000256" key="2">
    <source>
        <dbReference type="ARBA" id="ARBA00004613"/>
    </source>
</evidence>
<dbReference type="InterPro" id="IPR002355">
    <property type="entry name" value="Cu_oxidase_Cu_BS"/>
</dbReference>
<dbReference type="AlphaFoldDB" id="A0AAD8J203"/>
<dbReference type="GO" id="GO:0008447">
    <property type="term" value="F:L-ascorbate oxidase activity"/>
    <property type="evidence" value="ECO:0007669"/>
    <property type="project" value="UniProtKB-EC"/>
</dbReference>
<gene>
    <name evidence="19" type="ORF">POM88_014470</name>
</gene>
<reference evidence="19" key="1">
    <citation type="submission" date="2023-02" db="EMBL/GenBank/DDBJ databases">
        <title>Genome of toxic invasive species Heracleum sosnowskyi carries increased number of genes despite the absence of recent whole-genome duplications.</title>
        <authorList>
            <person name="Schelkunov M."/>
            <person name="Shtratnikova V."/>
            <person name="Makarenko M."/>
            <person name="Klepikova A."/>
            <person name="Omelchenko D."/>
            <person name="Novikova G."/>
            <person name="Obukhova E."/>
            <person name="Bogdanov V."/>
            <person name="Penin A."/>
            <person name="Logacheva M."/>
        </authorList>
    </citation>
    <scope>NUCLEOTIDE SEQUENCE</scope>
    <source>
        <strain evidence="19">Hsosn_3</strain>
        <tissue evidence="19">Leaf</tissue>
    </source>
</reference>
<dbReference type="EMBL" id="JAUIZM010000003">
    <property type="protein sequence ID" value="KAK1395414.1"/>
    <property type="molecule type" value="Genomic_DNA"/>
</dbReference>
<evidence type="ECO:0000256" key="9">
    <source>
        <dbReference type="ARBA" id="ARBA00022737"/>
    </source>
</evidence>
<keyword evidence="12" id="KW-1015">Disulfide bond</keyword>
<evidence type="ECO:0000259" key="16">
    <source>
        <dbReference type="Pfam" id="PF00394"/>
    </source>
</evidence>
<dbReference type="GO" id="GO:0005576">
    <property type="term" value="C:extracellular region"/>
    <property type="evidence" value="ECO:0007669"/>
    <property type="project" value="UniProtKB-SubCell"/>
</dbReference>
<keyword evidence="7" id="KW-0964">Secreted</keyword>
<dbReference type="EC" id="1.10.3.3" evidence="5"/>
<keyword evidence="15" id="KW-0732">Signal</keyword>
<evidence type="ECO:0000259" key="17">
    <source>
        <dbReference type="Pfam" id="PF07731"/>
    </source>
</evidence>
<dbReference type="GO" id="GO:0005507">
    <property type="term" value="F:copper ion binding"/>
    <property type="evidence" value="ECO:0007669"/>
    <property type="project" value="InterPro"/>
</dbReference>